<dbReference type="Proteomes" id="UP000626109">
    <property type="component" value="Unassembled WGS sequence"/>
</dbReference>
<evidence type="ECO:0000313" key="2">
    <source>
        <dbReference type="Proteomes" id="UP000626109"/>
    </source>
</evidence>
<evidence type="ECO:0000313" key="1">
    <source>
        <dbReference type="EMBL" id="CAE8626936.1"/>
    </source>
</evidence>
<accession>A0A813GUY7</accession>
<dbReference type="EMBL" id="CAJNNW010000348">
    <property type="protein sequence ID" value="CAE8626936.1"/>
    <property type="molecule type" value="Genomic_DNA"/>
</dbReference>
<gene>
    <name evidence="1" type="ORF">PGLA2088_LOCUS522</name>
</gene>
<reference evidence="1" key="1">
    <citation type="submission" date="2021-02" db="EMBL/GenBank/DDBJ databases">
        <authorList>
            <person name="Dougan E. K."/>
            <person name="Rhodes N."/>
            <person name="Thang M."/>
            <person name="Chan C."/>
        </authorList>
    </citation>
    <scope>NUCLEOTIDE SEQUENCE</scope>
</reference>
<proteinExistence type="predicted"/>
<comment type="caution">
    <text evidence="1">The sequence shown here is derived from an EMBL/GenBank/DDBJ whole genome shotgun (WGS) entry which is preliminary data.</text>
</comment>
<feature type="non-terminal residue" evidence="1">
    <location>
        <position position="1"/>
    </location>
</feature>
<name>A0A813GUY7_POLGL</name>
<protein>
    <submittedName>
        <fullName evidence="1">Uncharacterized protein</fullName>
    </submittedName>
</protein>
<organism evidence="1 2">
    <name type="scientific">Polarella glacialis</name>
    <name type="common">Dinoflagellate</name>
    <dbReference type="NCBI Taxonomy" id="89957"/>
    <lineage>
        <taxon>Eukaryota</taxon>
        <taxon>Sar</taxon>
        <taxon>Alveolata</taxon>
        <taxon>Dinophyceae</taxon>
        <taxon>Suessiales</taxon>
        <taxon>Suessiaceae</taxon>
        <taxon>Polarella</taxon>
    </lineage>
</organism>
<dbReference type="AlphaFoldDB" id="A0A813GUY7"/>
<sequence length="299" mass="31788">MVGAAQWLALSRPDIHYSAQANADANFAGEVGIDEGSGEYTSGGVIALQGVVLTTYGRTQSLVARSAAEVELLALNSGLAEALFVQSSMMDMNSDADLIPAQAWTDSTACLRIAQRLGVGKLRHLANQEVRRTRQVELAKTDCEPKDAHLLRTMVGAAQWLALSRADIHYSAQAYADANFAGEVGSGEGGGEYTSGGVIALQGVVLTSYSRTQSMVARSTAEADLLALNSALDKALFVQSSMMDMDSDADPIPVQAWTDSAACLRIAQRLGVGKLRHLANQDVLRTKQVELGKIDCELK</sequence>